<feature type="transmembrane region" description="Helical" evidence="7">
    <location>
        <begin position="20"/>
        <end position="39"/>
    </location>
</feature>
<evidence type="ECO:0000256" key="6">
    <source>
        <dbReference type="SAM" id="MobiDB-lite"/>
    </source>
</evidence>
<evidence type="ECO:0000313" key="8">
    <source>
        <dbReference type="EMBL" id="NMM03146.1"/>
    </source>
</evidence>
<dbReference type="Gene3D" id="2.40.128.260">
    <property type="entry name" value="Type IV secretion system, VirB10/TraB/TrbI"/>
    <property type="match status" value="1"/>
</dbReference>
<comment type="similarity">
    <text evidence="2">Belongs to the TrbI/VirB10 family.</text>
</comment>
<dbReference type="InterPro" id="IPR042217">
    <property type="entry name" value="T4SS_VirB10/TrbI"/>
</dbReference>
<dbReference type="Pfam" id="PF03743">
    <property type="entry name" value="TrbI"/>
    <property type="match status" value="1"/>
</dbReference>
<sequence>MSTSTDQKGSFFKGKTPRNAILGVGLVAAVVIGGLGIYYQAKEDAQTKADAAAKKGQQQQFSRKPDNGNQDFNSIINEQQSAADLKAQKAQRAQPTNASTPSADSFVDPQGNGARGNRAPTPGGDEDGIYSAGIFKGGGHQIQNKAGANGAGGLAGNGATLSGEGGVPTPQEMMAAQATAGRSVQDTLAAVQGQMTQGAQDRAGAGSAAGSQQSDLAFLRTAKLSSQSGAGFSTASFVGQEKSCTLAPPNHIPVLTMEKLNSDRPGTASLLVTEDVYDSVTGTCLVIPKGSKIVAPYSSDIRVGAESIMVAGTELRLPNGKEVPLNGAAGADQDGEAGFSGDVNNHFLKIFGASFATAILLGVFDKNSTVATTSSPYGVTQVGDTAGQVAAQTSQSILSRYQNIPPTITVKPGTRFMVKVNQDIHLEPYHE</sequence>
<dbReference type="EMBL" id="JABBGJ010000049">
    <property type="protein sequence ID" value="NMM03146.1"/>
    <property type="molecule type" value="Genomic_DNA"/>
</dbReference>
<evidence type="ECO:0000256" key="7">
    <source>
        <dbReference type="SAM" id="Phobius"/>
    </source>
</evidence>
<organism evidence="8 9">
    <name type="scientific">Paraburkholderia polaris</name>
    <dbReference type="NCBI Taxonomy" id="2728848"/>
    <lineage>
        <taxon>Bacteria</taxon>
        <taxon>Pseudomonadati</taxon>
        <taxon>Pseudomonadota</taxon>
        <taxon>Betaproteobacteria</taxon>
        <taxon>Burkholderiales</taxon>
        <taxon>Burkholderiaceae</taxon>
        <taxon>Paraburkholderia</taxon>
    </lineage>
</organism>
<evidence type="ECO:0000256" key="1">
    <source>
        <dbReference type="ARBA" id="ARBA00004167"/>
    </source>
</evidence>
<accession>A0A848IQ74</accession>
<keyword evidence="4 7" id="KW-1133">Transmembrane helix</keyword>
<evidence type="ECO:0000256" key="3">
    <source>
        <dbReference type="ARBA" id="ARBA00022692"/>
    </source>
</evidence>
<feature type="compositionally biased region" description="Polar residues" evidence="6">
    <location>
        <begin position="91"/>
        <end position="103"/>
    </location>
</feature>
<keyword evidence="3 7" id="KW-0812">Transmembrane</keyword>
<protein>
    <submittedName>
        <fullName evidence="8">TrbI/VirB10 family protein</fullName>
    </submittedName>
</protein>
<dbReference type="AlphaFoldDB" id="A0A848IQ74"/>
<evidence type="ECO:0000256" key="5">
    <source>
        <dbReference type="ARBA" id="ARBA00023136"/>
    </source>
</evidence>
<keyword evidence="9" id="KW-1185">Reference proteome</keyword>
<evidence type="ECO:0000313" key="9">
    <source>
        <dbReference type="Proteomes" id="UP000544134"/>
    </source>
</evidence>
<comment type="caution">
    <text evidence="8">The sequence shown here is derived from an EMBL/GenBank/DDBJ whole genome shotgun (WGS) entry which is preliminary data.</text>
</comment>
<proteinExistence type="inferred from homology"/>
<evidence type="ECO:0000256" key="2">
    <source>
        <dbReference type="ARBA" id="ARBA00010265"/>
    </source>
</evidence>
<gene>
    <name evidence="8" type="ORF">HHL24_35240</name>
</gene>
<evidence type="ECO:0000256" key="4">
    <source>
        <dbReference type="ARBA" id="ARBA00022989"/>
    </source>
</evidence>
<feature type="region of interest" description="Disordered" evidence="6">
    <location>
        <begin position="50"/>
        <end position="135"/>
    </location>
</feature>
<dbReference type="CDD" id="cd16429">
    <property type="entry name" value="VirB10"/>
    <property type="match status" value="1"/>
</dbReference>
<keyword evidence="5 7" id="KW-0472">Membrane</keyword>
<comment type="subcellular location">
    <subcellularLocation>
        <location evidence="1">Membrane</location>
        <topology evidence="1">Single-pass membrane protein</topology>
    </subcellularLocation>
</comment>
<name>A0A848IQ74_9BURK</name>
<feature type="compositionally biased region" description="Polar residues" evidence="6">
    <location>
        <begin position="67"/>
        <end position="82"/>
    </location>
</feature>
<dbReference type="RefSeq" id="WP_169489900.1">
    <property type="nucleotide sequence ID" value="NZ_JABBGJ010000049.1"/>
</dbReference>
<reference evidence="8 9" key="1">
    <citation type="submission" date="2020-04" db="EMBL/GenBank/DDBJ databases">
        <title>Paraburkholderia sp. RP-4-7 isolated from soil.</title>
        <authorList>
            <person name="Dahal R.H."/>
        </authorList>
    </citation>
    <scope>NUCLEOTIDE SEQUENCE [LARGE SCALE GENOMIC DNA]</scope>
    <source>
        <strain evidence="8 9">RP-4-7</strain>
    </source>
</reference>
<dbReference type="InterPro" id="IPR005498">
    <property type="entry name" value="T4SS_VirB10/TraB/TrbI"/>
</dbReference>
<dbReference type="GO" id="GO:0016020">
    <property type="term" value="C:membrane"/>
    <property type="evidence" value="ECO:0007669"/>
    <property type="project" value="UniProtKB-SubCell"/>
</dbReference>
<dbReference type="Proteomes" id="UP000544134">
    <property type="component" value="Unassembled WGS sequence"/>
</dbReference>